<evidence type="ECO:0000313" key="4">
    <source>
        <dbReference type="Proteomes" id="UP000005710"/>
    </source>
</evidence>
<dbReference type="InterPro" id="IPR010897">
    <property type="entry name" value="Spore_II_P"/>
</dbReference>
<dbReference type="Proteomes" id="UP000005710">
    <property type="component" value="Unassembled WGS sequence"/>
</dbReference>
<sequence>MRVIGPPVGVRHMAGSSTGPGRGLRGPLPAGLLAGPGGRVVLWILLAVAVVVGASLWWRARSLPEILQWGERPLVLVYHTHATEGFLPDLPAGRRPDRDIHRDAFTRDARRSVRALGQAVARRLAERGLDVVWSGTVYDAAGRDDAYERARAGLQDLLARHPTLRIALDIHRDAVSTRVQVGGQPAAGVLLVVGAGHPGWHQNLALAEALAGRLRRIHPQLVRGIALKPWHYNQDLLPGSLIVEIGGAENTLAESLRTARWVADALVEALSIRPDGAPARPTLLPPPGSGALLGYGAPAGL</sequence>
<feature type="region of interest" description="Disordered" evidence="1">
    <location>
        <begin position="1"/>
        <end position="22"/>
    </location>
</feature>
<reference evidence="3" key="2">
    <citation type="submission" date="2012-10" db="EMBL/GenBank/DDBJ databases">
        <title>Improved high-quality draft of Thermaerobacter subterraneus C21, DSM 13965.</title>
        <authorList>
            <consortium name="DOE Joint Genome Institute"/>
            <person name="Eisen J."/>
            <person name="Huntemann M."/>
            <person name="Wei C.-L."/>
            <person name="Han J."/>
            <person name="Detter J.C."/>
            <person name="Han C."/>
            <person name="Tapia R."/>
            <person name="Chen A."/>
            <person name="Kyrpides N."/>
            <person name="Mavromatis K."/>
            <person name="Markowitz V."/>
            <person name="Szeto E."/>
            <person name="Ivanova N."/>
            <person name="Mikhailova N."/>
            <person name="Ovchinnikova G."/>
            <person name="Pagani I."/>
            <person name="Pati A."/>
            <person name="Goodwin L."/>
            <person name="Nordberg H.P."/>
            <person name="Cantor M.N."/>
            <person name="Hua S.X."/>
            <person name="Woyke T."/>
            <person name="Eisen J."/>
            <person name="Klenk H.-P."/>
        </authorList>
    </citation>
    <scope>NUCLEOTIDE SEQUENCE [LARGE SCALE GENOMIC DNA]</scope>
    <source>
        <strain evidence="3">DSM 13965</strain>
    </source>
</reference>
<keyword evidence="2" id="KW-0472">Membrane</keyword>
<reference evidence="3" key="1">
    <citation type="submission" date="2010-10" db="EMBL/GenBank/DDBJ databases">
        <authorList>
            <consortium name="US DOE Joint Genome Institute (JGI-PGF)"/>
            <person name="Lucas S."/>
            <person name="Copeland A."/>
            <person name="Lapidus A."/>
            <person name="Bruce D."/>
            <person name="Goodwin L."/>
            <person name="Pitluck S."/>
            <person name="Kyrpides N."/>
            <person name="Mavromatis K."/>
            <person name="Detter J.C."/>
            <person name="Han C."/>
            <person name="Land M."/>
            <person name="Hauser L."/>
            <person name="Markowitz V."/>
            <person name="Cheng J.-F."/>
            <person name="Hugenholtz P."/>
            <person name="Woyke T."/>
            <person name="Wu D."/>
            <person name="Pukall R."/>
            <person name="Wahrenburg C."/>
            <person name="Brambilla E."/>
            <person name="Klenk H.-P."/>
            <person name="Eisen J.A."/>
        </authorList>
    </citation>
    <scope>NUCLEOTIDE SEQUENCE [LARGE SCALE GENOMIC DNA]</scope>
    <source>
        <strain evidence="3">DSM 13965</strain>
    </source>
</reference>
<dbReference type="STRING" id="867903.ThesuDRAFT_02208"/>
<dbReference type="eggNOG" id="COG0860">
    <property type="taxonomic scope" value="Bacteria"/>
</dbReference>
<feature type="transmembrane region" description="Helical" evidence="2">
    <location>
        <begin position="40"/>
        <end position="58"/>
    </location>
</feature>
<protein>
    <submittedName>
        <fullName evidence="3">Stage II sporulation protein P</fullName>
    </submittedName>
</protein>
<comment type="caution">
    <text evidence="3">The sequence shown here is derived from an EMBL/GenBank/DDBJ whole genome shotgun (WGS) entry which is preliminary data.</text>
</comment>
<evidence type="ECO:0000256" key="2">
    <source>
        <dbReference type="SAM" id="Phobius"/>
    </source>
</evidence>
<keyword evidence="4" id="KW-1185">Reference proteome</keyword>
<dbReference type="AlphaFoldDB" id="K6QCZ1"/>
<name>K6QCZ1_9FIRM</name>
<proteinExistence type="predicted"/>
<keyword evidence="2" id="KW-0812">Transmembrane</keyword>
<evidence type="ECO:0000313" key="3">
    <source>
        <dbReference type="EMBL" id="EKP94471.1"/>
    </source>
</evidence>
<organism evidence="3 4">
    <name type="scientific">Thermaerobacter subterraneus DSM 13965</name>
    <dbReference type="NCBI Taxonomy" id="867903"/>
    <lineage>
        <taxon>Bacteria</taxon>
        <taxon>Bacillati</taxon>
        <taxon>Bacillota</taxon>
        <taxon>Clostridia</taxon>
        <taxon>Eubacteriales</taxon>
        <taxon>Clostridiales Family XVII. Incertae Sedis</taxon>
        <taxon>Thermaerobacter</taxon>
    </lineage>
</organism>
<accession>K6QCZ1</accession>
<keyword evidence="2" id="KW-1133">Transmembrane helix</keyword>
<gene>
    <name evidence="3" type="ORF">ThesuDRAFT_02208</name>
</gene>
<dbReference type="NCBIfam" id="TIGR02867">
    <property type="entry name" value="spore_II_P"/>
    <property type="match status" value="1"/>
</dbReference>
<evidence type="ECO:0000256" key="1">
    <source>
        <dbReference type="SAM" id="MobiDB-lite"/>
    </source>
</evidence>
<dbReference type="Pfam" id="PF07454">
    <property type="entry name" value="SpoIIP"/>
    <property type="match status" value="1"/>
</dbReference>
<dbReference type="EMBL" id="AENY02000003">
    <property type="protein sequence ID" value="EKP94471.1"/>
    <property type="molecule type" value="Genomic_DNA"/>
</dbReference>
<dbReference type="RefSeq" id="WP_006904490.1">
    <property type="nucleotide sequence ID" value="NZ_JH976535.1"/>
</dbReference>
<dbReference type="HOGENOM" id="CLU_952948_0_0_9"/>